<keyword evidence="4" id="KW-0813">Transport</keyword>
<sequence>MTLPQMFQTNTNNGSCMGSALRAGHKLISPLGGKIVVITASLPNVGFGKLEMREDKKLLGTSKESGLLQTANSFYKSFAVECSKNQVSIDMFLFSSQYQDVASLSNLPRYTGGQTYFYPGWNAGRSEDAIKFATEFSDYLSAEIGLEAVLRVHATTGLRMSTFYGNFFNRSSDLCAFPAFPRDQSYVVEVAIDESLTKNFVCMQTAVLHNTSNGERSIRVMTLSLPTTTNLQDVYASADQCAITTYFSHKAVERALSGGLEPAREALQSKLIELLQTFKKELEGGNMGGSGLQFPANLRGLPVLFLGLIKNVGLRKSAQIPSDLRSAALCQLSTLPLPLLMQYIYPRLYSLHDMPDNAGIPDPETNQIVLPPPMNLSSERLVPFGLYLIDDGQTQFLWVGRDAVPQLLADVFDISDRSKLKVGKATLPELDNDFSERVRNVFQKARDYRSRGVGSIVVPHLYVVREDGEPSLKLWAQTLLVEDRADQGMSFQQWMGMMREKVSS</sequence>
<dbReference type="Pfam" id="PF08033">
    <property type="entry name" value="Sec23_BS"/>
    <property type="match status" value="1"/>
</dbReference>
<dbReference type="PANTHER" id="PTHR13803:SF39">
    <property type="entry name" value="SECRETORY 24AB, ISOFORM A"/>
    <property type="match status" value="1"/>
</dbReference>
<dbReference type="InterPro" id="IPR036180">
    <property type="entry name" value="Gelsolin-like_dom_sf"/>
</dbReference>
<comment type="subcellular location">
    <subcellularLocation>
        <location evidence="2">Endoplasmic reticulum membrane</location>
    </subcellularLocation>
    <subcellularLocation>
        <location evidence="1">Golgi apparatus membrane</location>
        <topology evidence="1">Peripheral membrane protein</topology>
        <orientation evidence="1">Cytoplasmic side</orientation>
    </subcellularLocation>
</comment>
<proteinExistence type="predicted"/>
<organism evidence="10 11">
    <name type="scientific">Botryotinia narcissicola</name>
    <dbReference type="NCBI Taxonomy" id="278944"/>
    <lineage>
        <taxon>Eukaryota</taxon>
        <taxon>Fungi</taxon>
        <taxon>Dikarya</taxon>
        <taxon>Ascomycota</taxon>
        <taxon>Pezizomycotina</taxon>
        <taxon>Leotiomycetes</taxon>
        <taxon>Helotiales</taxon>
        <taxon>Sclerotiniaceae</taxon>
        <taxon>Botryotinia</taxon>
    </lineage>
</organism>
<dbReference type="Gene3D" id="1.20.120.730">
    <property type="entry name" value="Sec23/Sec24 helical domain"/>
    <property type="match status" value="1"/>
</dbReference>
<keyword evidence="4" id="KW-0931">ER-Golgi transport</keyword>
<evidence type="ECO:0000256" key="5">
    <source>
        <dbReference type="ARBA" id="ARBA00023136"/>
    </source>
</evidence>
<dbReference type="InterPro" id="IPR007123">
    <property type="entry name" value="Gelsolin-like_dom"/>
</dbReference>
<evidence type="ECO:0000259" key="9">
    <source>
        <dbReference type="Pfam" id="PF08033"/>
    </source>
</evidence>
<feature type="domain" description="Sec23/Sec24 beta-sandwich" evidence="9">
    <location>
        <begin position="145"/>
        <end position="228"/>
    </location>
</feature>
<dbReference type="GO" id="GO:0070971">
    <property type="term" value="C:endoplasmic reticulum exit site"/>
    <property type="evidence" value="ECO:0007669"/>
    <property type="project" value="TreeGrafter"/>
</dbReference>
<feature type="domain" description="Sec23/Sec24 trunk" evidence="7">
    <location>
        <begin position="2"/>
        <end position="139"/>
    </location>
</feature>
<evidence type="ECO:0000313" key="10">
    <source>
        <dbReference type="EMBL" id="TGO64982.1"/>
    </source>
</evidence>
<dbReference type="Gene3D" id="3.40.50.410">
    <property type="entry name" value="von Willebrand factor, type A domain"/>
    <property type="match status" value="1"/>
</dbReference>
<dbReference type="SUPFAM" id="SSF53300">
    <property type="entry name" value="vWA-like"/>
    <property type="match status" value="1"/>
</dbReference>
<comment type="caution">
    <text evidence="10">The sequence shown here is derived from an EMBL/GenBank/DDBJ whole genome shotgun (WGS) entry which is preliminary data.</text>
</comment>
<dbReference type="GO" id="GO:0090110">
    <property type="term" value="P:COPII-coated vesicle cargo loading"/>
    <property type="evidence" value="ECO:0007669"/>
    <property type="project" value="TreeGrafter"/>
</dbReference>
<dbReference type="InterPro" id="IPR036175">
    <property type="entry name" value="Sec23/24_helical_dom_sf"/>
</dbReference>
<dbReference type="Pfam" id="PF04811">
    <property type="entry name" value="Sec23_trunk"/>
    <property type="match status" value="1"/>
</dbReference>
<evidence type="ECO:0000256" key="4">
    <source>
        <dbReference type="ARBA" id="ARBA00022892"/>
    </source>
</evidence>
<feature type="domain" description="Sec23/Sec24 helical" evidence="8">
    <location>
        <begin position="239"/>
        <end position="341"/>
    </location>
</feature>
<dbReference type="PANTHER" id="PTHR13803">
    <property type="entry name" value="SEC24-RELATED PROTEIN"/>
    <property type="match status" value="1"/>
</dbReference>
<keyword evidence="5" id="KW-0472">Membrane</keyword>
<dbReference type="InterPro" id="IPR029006">
    <property type="entry name" value="ADF-H/Gelsolin-like_dom_sf"/>
</dbReference>
<accession>A0A4Z1IZX0</accession>
<evidence type="ECO:0000259" key="8">
    <source>
        <dbReference type="Pfam" id="PF04815"/>
    </source>
</evidence>
<keyword evidence="3" id="KW-0256">Endoplasmic reticulum</keyword>
<evidence type="ECO:0008006" key="12">
    <source>
        <dbReference type="Google" id="ProtNLM"/>
    </source>
</evidence>
<dbReference type="Pfam" id="PF04815">
    <property type="entry name" value="Sec23_helical"/>
    <property type="match status" value="1"/>
</dbReference>
<dbReference type="Pfam" id="PF00626">
    <property type="entry name" value="Gelsolin"/>
    <property type="match status" value="1"/>
</dbReference>
<dbReference type="SUPFAM" id="SSF82754">
    <property type="entry name" value="C-terminal, gelsolin-like domain of Sec23/24"/>
    <property type="match status" value="1"/>
</dbReference>
<dbReference type="GO" id="GO:0005789">
    <property type="term" value="C:endoplasmic reticulum membrane"/>
    <property type="evidence" value="ECO:0007669"/>
    <property type="project" value="UniProtKB-SubCell"/>
</dbReference>
<gene>
    <name evidence="10" type="ORF">BOTNAR_0082g00240</name>
</gene>
<dbReference type="InterPro" id="IPR006900">
    <property type="entry name" value="Sec23/24_helical_dom"/>
</dbReference>
<keyword evidence="11" id="KW-1185">Reference proteome</keyword>
<dbReference type="GO" id="GO:0008270">
    <property type="term" value="F:zinc ion binding"/>
    <property type="evidence" value="ECO:0007669"/>
    <property type="project" value="TreeGrafter"/>
</dbReference>
<dbReference type="EMBL" id="PQXJ01000082">
    <property type="protein sequence ID" value="TGO64982.1"/>
    <property type="molecule type" value="Genomic_DNA"/>
</dbReference>
<evidence type="ECO:0000256" key="1">
    <source>
        <dbReference type="ARBA" id="ARBA00004255"/>
    </source>
</evidence>
<feature type="domain" description="Gelsolin-like" evidence="6">
    <location>
        <begin position="368"/>
        <end position="439"/>
    </location>
</feature>
<dbReference type="GO" id="GO:0006886">
    <property type="term" value="P:intracellular protein transport"/>
    <property type="evidence" value="ECO:0007669"/>
    <property type="project" value="InterPro"/>
</dbReference>
<dbReference type="InterPro" id="IPR036465">
    <property type="entry name" value="vWFA_dom_sf"/>
</dbReference>
<dbReference type="AlphaFoldDB" id="A0A4Z1IZX0"/>
<dbReference type="SUPFAM" id="SSF81811">
    <property type="entry name" value="Helical domain of Sec23/24"/>
    <property type="match status" value="1"/>
</dbReference>
<dbReference type="GO" id="GO:0000149">
    <property type="term" value="F:SNARE binding"/>
    <property type="evidence" value="ECO:0007669"/>
    <property type="project" value="TreeGrafter"/>
</dbReference>
<dbReference type="SUPFAM" id="SSF81995">
    <property type="entry name" value="beta-sandwich domain of Sec23/24"/>
    <property type="match status" value="1"/>
</dbReference>
<dbReference type="STRING" id="278944.A0A4Z1IZX0"/>
<evidence type="ECO:0000313" key="11">
    <source>
        <dbReference type="Proteomes" id="UP000297452"/>
    </source>
</evidence>
<evidence type="ECO:0000256" key="2">
    <source>
        <dbReference type="ARBA" id="ARBA00004586"/>
    </source>
</evidence>
<protein>
    <recommendedName>
        <fullName evidence="12">Protein transport protein SEC24</fullName>
    </recommendedName>
</protein>
<evidence type="ECO:0000256" key="3">
    <source>
        <dbReference type="ARBA" id="ARBA00022824"/>
    </source>
</evidence>
<dbReference type="InterPro" id="IPR050550">
    <property type="entry name" value="SEC23_SEC24_subfamily"/>
</dbReference>
<dbReference type="GO" id="GO:0030127">
    <property type="term" value="C:COPII vesicle coat"/>
    <property type="evidence" value="ECO:0007669"/>
    <property type="project" value="InterPro"/>
</dbReference>
<name>A0A4Z1IZX0_9HELO</name>
<evidence type="ECO:0000259" key="7">
    <source>
        <dbReference type="Pfam" id="PF04811"/>
    </source>
</evidence>
<dbReference type="GO" id="GO:0000139">
    <property type="term" value="C:Golgi membrane"/>
    <property type="evidence" value="ECO:0007669"/>
    <property type="project" value="UniProtKB-SubCell"/>
</dbReference>
<dbReference type="Proteomes" id="UP000297452">
    <property type="component" value="Unassembled WGS sequence"/>
</dbReference>
<evidence type="ECO:0000259" key="6">
    <source>
        <dbReference type="Pfam" id="PF00626"/>
    </source>
</evidence>
<dbReference type="Gene3D" id="3.40.20.10">
    <property type="entry name" value="Severin"/>
    <property type="match status" value="1"/>
</dbReference>
<dbReference type="InterPro" id="IPR006896">
    <property type="entry name" value="Sec23/24_trunk_dom"/>
</dbReference>
<dbReference type="InterPro" id="IPR012990">
    <property type="entry name" value="Beta-sandwich_Sec23_24"/>
</dbReference>
<reference evidence="10 11" key="1">
    <citation type="submission" date="2017-12" db="EMBL/GenBank/DDBJ databases">
        <title>Comparative genomics of Botrytis spp.</title>
        <authorList>
            <person name="Valero-Jimenez C.A."/>
            <person name="Tapia P."/>
            <person name="Veloso J."/>
            <person name="Silva-Moreno E."/>
            <person name="Staats M."/>
            <person name="Valdes J.H."/>
            <person name="Van Kan J.A.L."/>
        </authorList>
    </citation>
    <scope>NUCLEOTIDE SEQUENCE [LARGE SCALE GENOMIC DNA]</scope>
    <source>
        <strain evidence="10 11">MUCL2120</strain>
    </source>
</reference>
<dbReference type="OrthoDB" id="49016at2759"/>